<evidence type="ECO:0000313" key="4">
    <source>
        <dbReference type="EMBL" id="OZG60311.1"/>
    </source>
</evidence>
<keyword evidence="1 4" id="KW-0489">Methyltransferase</keyword>
<dbReference type="AlphaFoldDB" id="A0A261FMB5"/>
<dbReference type="GO" id="GO:0032259">
    <property type="term" value="P:methylation"/>
    <property type="evidence" value="ECO:0007669"/>
    <property type="project" value="UniProtKB-KW"/>
</dbReference>
<dbReference type="PANTHER" id="PTHR10509:SF14">
    <property type="entry name" value="CAFFEOYL-COA O-METHYLTRANSFERASE 3-RELATED"/>
    <property type="match status" value="1"/>
</dbReference>
<dbReference type="Gene3D" id="3.40.50.150">
    <property type="entry name" value="Vaccinia Virus protein VP39"/>
    <property type="match status" value="1"/>
</dbReference>
<dbReference type="SUPFAM" id="SSF53335">
    <property type="entry name" value="S-adenosyl-L-methionine-dependent methyltransferases"/>
    <property type="match status" value="1"/>
</dbReference>
<proteinExistence type="predicted"/>
<dbReference type="EMBL" id="MWWX01000017">
    <property type="protein sequence ID" value="OZG60311.1"/>
    <property type="molecule type" value="Genomic_DNA"/>
</dbReference>
<evidence type="ECO:0000256" key="2">
    <source>
        <dbReference type="ARBA" id="ARBA00022679"/>
    </source>
</evidence>
<organism evidence="4 5">
    <name type="scientific">Bifidobacterium lemurum</name>
    <dbReference type="NCBI Taxonomy" id="1603886"/>
    <lineage>
        <taxon>Bacteria</taxon>
        <taxon>Bacillati</taxon>
        <taxon>Actinomycetota</taxon>
        <taxon>Actinomycetes</taxon>
        <taxon>Bifidobacteriales</taxon>
        <taxon>Bifidobacteriaceae</taxon>
        <taxon>Bifidobacterium</taxon>
    </lineage>
</organism>
<evidence type="ECO:0000256" key="1">
    <source>
        <dbReference type="ARBA" id="ARBA00022603"/>
    </source>
</evidence>
<evidence type="ECO:0000313" key="5">
    <source>
        <dbReference type="Proteomes" id="UP000216352"/>
    </source>
</evidence>
<dbReference type="STRING" id="1603886.GCA_001895165_01935"/>
<dbReference type="PANTHER" id="PTHR10509">
    <property type="entry name" value="O-METHYLTRANSFERASE-RELATED"/>
    <property type="match status" value="1"/>
</dbReference>
<protein>
    <submittedName>
        <fullName evidence="4">Methyltransferase</fullName>
    </submittedName>
</protein>
<keyword evidence="5" id="KW-1185">Reference proteome</keyword>
<sequence length="214" mass="22853">MQHTNHAKAWEFAEDRAFARQSQTLIRVRAAAEQAGVPQTSAAQAELLSLMVTLTGAQSVIAVGTCSLVETVALLEGLRDGGQLTAVDSSAQGITMIRDVFHALEDETQTSLRAVNADVNVFLPRLNANDYDLIVVAGDAANYQATLDQAPRLLSERGTIVFTDMLSQGGVLDAADRGEKTVAMRAFLESLEANEEFDSTLTPDGTGMAIAVKR</sequence>
<keyword evidence="2 4" id="KW-0808">Transferase</keyword>
<reference evidence="4 5" key="1">
    <citation type="journal article" date="2017" name="BMC Genomics">
        <title>Comparative genomic and phylogenomic analyses of the Bifidobacteriaceae family.</title>
        <authorList>
            <person name="Lugli G.A."/>
            <person name="Milani C."/>
            <person name="Turroni F."/>
            <person name="Duranti S."/>
            <person name="Mancabelli L."/>
            <person name="Mangifesta M."/>
            <person name="Ferrario C."/>
            <person name="Modesto M."/>
            <person name="Mattarelli P."/>
            <person name="Jiri K."/>
            <person name="van Sinderen D."/>
            <person name="Ventura M."/>
        </authorList>
    </citation>
    <scope>NUCLEOTIDE SEQUENCE [LARGE SCALE GENOMIC DNA]</scope>
    <source>
        <strain evidence="4 5">DSM 28807</strain>
    </source>
</reference>
<accession>A0A261FMB5</accession>
<dbReference type="InterPro" id="IPR050362">
    <property type="entry name" value="Cation-dep_OMT"/>
</dbReference>
<comment type="caution">
    <text evidence="4">The sequence shown here is derived from an EMBL/GenBank/DDBJ whole genome shotgun (WGS) entry which is preliminary data.</text>
</comment>
<dbReference type="Pfam" id="PF01596">
    <property type="entry name" value="Methyltransf_3"/>
    <property type="match status" value="1"/>
</dbReference>
<dbReference type="GO" id="GO:0008171">
    <property type="term" value="F:O-methyltransferase activity"/>
    <property type="evidence" value="ECO:0007669"/>
    <property type="project" value="InterPro"/>
</dbReference>
<gene>
    <name evidence="4" type="ORF">BLEM_2000</name>
</gene>
<keyword evidence="3" id="KW-0949">S-adenosyl-L-methionine</keyword>
<dbReference type="InterPro" id="IPR002935">
    <property type="entry name" value="SAM_O-MeTrfase"/>
</dbReference>
<name>A0A261FMB5_9BIFI</name>
<dbReference type="PROSITE" id="PS51682">
    <property type="entry name" value="SAM_OMT_I"/>
    <property type="match status" value="1"/>
</dbReference>
<dbReference type="Proteomes" id="UP000216352">
    <property type="component" value="Unassembled WGS sequence"/>
</dbReference>
<dbReference type="InterPro" id="IPR029063">
    <property type="entry name" value="SAM-dependent_MTases_sf"/>
</dbReference>
<dbReference type="GO" id="GO:0008757">
    <property type="term" value="F:S-adenosylmethionine-dependent methyltransferase activity"/>
    <property type="evidence" value="ECO:0007669"/>
    <property type="project" value="TreeGrafter"/>
</dbReference>
<evidence type="ECO:0000256" key="3">
    <source>
        <dbReference type="ARBA" id="ARBA00022691"/>
    </source>
</evidence>